<dbReference type="InterPro" id="IPR017850">
    <property type="entry name" value="Alkaline_phosphatase_core_sf"/>
</dbReference>
<feature type="transmembrane region" description="Helical" evidence="8">
    <location>
        <begin position="66"/>
        <end position="85"/>
    </location>
</feature>
<keyword evidence="2" id="KW-1003">Cell membrane</keyword>
<keyword evidence="4" id="KW-0808">Transferase</keyword>
<evidence type="ECO:0008006" key="13">
    <source>
        <dbReference type="Google" id="ProtNLM"/>
    </source>
</evidence>
<sequence length="538" mass="58552">MAVWGLALWIATVGNLPLWQKLLGLEQSLAQRGVLLAAMGLMVFGGTAAMLSLLHWPRIYRLLASVLVLVTAFNSYFMWQFQAVIDSTMMANVMHTDAHEVRDLLSWRLVVSVLLVAGPALWWIWRKPMAQHSIWAHLGRNGVGILVGLAVVVASVLAGYQGLSSLMRNQKGVRYMINPLNSAYASGILIAQQIPREARVLKKTGEDAQLGASYAAQTRGPLLMLVAGETARAQNWQLNGYPRPTTPRLAQWETQGSLVNFSAATSCGTNTQVSLPCMFSPLTREEGGDQPAHEENLLDVLQRAGLAVLWVDNQSGCKGVCDRIPNVDTHALALPGLCGGGECADTVMIDGLDARIEALDPARRARGVVLVMHQMGSHGPAYFKRRPPDMRPFQPECASATLSDCPPEQLVNAYDNTIAQTDAFLDSALQWLKARAEQGTNDTGLIYMSDHGESLGEKGLYLHGVPYAFAPEQQTHVPMVGWLSPGLQTRSGVATGCLKQRSAEPVSHDNLFHTVLGLMDVKTQVYQPGLDAFRPCAK</sequence>
<evidence type="ECO:0000256" key="7">
    <source>
        <dbReference type="ARBA" id="ARBA00023136"/>
    </source>
</evidence>
<dbReference type="InterPro" id="IPR058130">
    <property type="entry name" value="PEA_transf_C"/>
</dbReference>
<evidence type="ECO:0000256" key="2">
    <source>
        <dbReference type="ARBA" id="ARBA00022475"/>
    </source>
</evidence>
<feature type="transmembrane region" description="Helical" evidence="8">
    <location>
        <begin position="105"/>
        <end position="125"/>
    </location>
</feature>
<dbReference type="Proteomes" id="UP000185657">
    <property type="component" value="Unassembled WGS sequence"/>
</dbReference>
<dbReference type="InterPro" id="IPR012549">
    <property type="entry name" value="EptA-like_N"/>
</dbReference>
<keyword evidence="7 8" id="KW-0472">Membrane</keyword>
<feature type="transmembrane region" description="Helical" evidence="8">
    <location>
        <begin position="34"/>
        <end position="54"/>
    </location>
</feature>
<proteinExistence type="predicted"/>
<evidence type="ECO:0000256" key="3">
    <source>
        <dbReference type="ARBA" id="ARBA00022519"/>
    </source>
</evidence>
<dbReference type="Pfam" id="PF08019">
    <property type="entry name" value="EptA_B_N"/>
    <property type="match status" value="1"/>
</dbReference>
<dbReference type="InterPro" id="IPR000917">
    <property type="entry name" value="Sulfatase_N"/>
</dbReference>
<gene>
    <name evidence="11" type="ORF">LPB72_21610</name>
</gene>
<evidence type="ECO:0000256" key="4">
    <source>
        <dbReference type="ARBA" id="ARBA00022679"/>
    </source>
</evidence>
<protein>
    <recommendedName>
        <fullName evidence="13">Phosphoethanolamine transferase</fullName>
    </recommendedName>
</protein>
<evidence type="ECO:0000256" key="8">
    <source>
        <dbReference type="SAM" id="Phobius"/>
    </source>
</evidence>
<comment type="caution">
    <text evidence="11">The sequence shown here is derived from an EMBL/GenBank/DDBJ whole genome shotgun (WGS) entry which is preliminary data.</text>
</comment>
<evidence type="ECO:0000256" key="6">
    <source>
        <dbReference type="ARBA" id="ARBA00022989"/>
    </source>
</evidence>
<keyword evidence="3" id="KW-0997">Cell inner membrane</keyword>
<dbReference type="EMBL" id="LVWD01000043">
    <property type="protein sequence ID" value="OAD39413.1"/>
    <property type="molecule type" value="Genomic_DNA"/>
</dbReference>
<dbReference type="Gene3D" id="3.40.720.10">
    <property type="entry name" value="Alkaline Phosphatase, subunit A"/>
    <property type="match status" value="1"/>
</dbReference>
<evidence type="ECO:0000259" key="9">
    <source>
        <dbReference type="Pfam" id="PF00884"/>
    </source>
</evidence>
<dbReference type="InterPro" id="IPR040423">
    <property type="entry name" value="PEA_transferase"/>
</dbReference>
<name>A0ABX2U0Q1_9BURK</name>
<feature type="transmembrane region" description="Helical" evidence="8">
    <location>
        <begin position="145"/>
        <end position="163"/>
    </location>
</feature>
<dbReference type="PANTHER" id="PTHR30443:SF0">
    <property type="entry name" value="PHOSPHOETHANOLAMINE TRANSFERASE EPTA"/>
    <property type="match status" value="1"/>
</dbReference>
<dbReference type="PANTHER" id="PTHR30443">
    <property type="entry name" value="INNER MEMBRANE PROTEIN"/>
    <property type="match status" value="1"/>
</dbReference>
<organism evidence="11 12">
    <name type="scientific">Hydrogenophaga crassostreae</name>
    <dbReference type="NCBI Taxonomy" id="1763535"/>
    <lineage>
        <taxon>Bacteria</taxon>
        <taxon>Pseudomonadati</taxon>
        <taxon>Pseudomonadota</taxon>
        <taxon>Betaproteobacteria</taxon>
        <taxon>Burkholderiales</taxon>
        <taxon>Comamonadaceae</taxon>
        <taxon>Hydrogenophaga</taxon>
    </lineage>
</organism>
<accession>A0ABX2U0Q1</accession>
<evidence type="ECO:0000313" key="12">
    <source>
        <dbReference type="Proteomes" id="UP000185657"/>
    </source>
</evidence>
<feature type="domain" description="Sulfatase N-terminal" evidence="9">
    <location>
        <begin position="222"/>
        <end position="521"/>
    </location>
</feature>
<evidence type="ECO:0000256" key="5">
    <source>
        <dbReference type="ARBA" id="ARBA00022692"/>
    </source>
</evidence>
<evidence type="ECO:0000313" key="11">
    <source>
        <dbReference type="EMBL" id="OAD39413.1"/>
    </source>
</evidence>
<evidence type="ECO:0000256" key="1">
    <source>
        <dbReference type="ARBA" id="ARBA00004429"/>
    </source>
</evidence>
<keyword evidence="6 8" id="KW-1133">Transmembrane helix</keyword>
<feature type="domain" description="Phosphoethanolamine transferase N-terminal" evidence="10">
    <location>
        <begin position="47"/>
        <end position="193"/>
    </location>
</feature>
<comment type="subcellular location">
    <subcellularLocation>
        <location evidence="1">Cell inner membrane</location>
        <topology evidence="1">Multi-pass membrane protein</topology>
    </subcellularLocation>
</comment>
<dbReference type="SUPFAM" id="SSF53649">
    <property type="entry name" value="Alkaline phosphatase-like"/>
    <property type="match status" value="1"/>
</dbReference>
<dbReference type="CDD" id="cd16017">
    <property type="entry name" value="LptA"/>
    <property type="match status" value="1"/>
</dbReference>
<keyword evidence="5 8" id="KW-0812">Transmembrane</keyword>
<evidence type="ECO:0000259" key="10">
    <source>
        <dbReference type="Pfam" id="PF08019"/>
    </source>
</evidence>
<dbReference type="Pfam" id="PF00884">
    <property type="entry name" value="Sulfatase"/>
    <property type="match status" value="1"/>
</dbReference>
<reference evidence="11 12" key="1">
    <citation type="submission" date="2016-02" db="EMBL/GenBank/DDBJ databases">
        <title>Draft genome sequence of Hydrogenophaga sp. LPB0072.</title>
        <authorList>
            <person name="Shin S.-K."/>
            <person name="Yi H."/>
        </authorList>
    </citation>
    <scope>NUCLEOTIDE SEQUENCE [LARGE SCALE GENOMIC DNA]</scope>
    <source>
        <strain evidence="11 12">LPB0072</strain>
    </source>
</reference>
<dbReference type="NCBIfam" id="NF028537">
    <property type="entry name" value="P_eth_NH2_trans"/>
    <property type="match status" value="1"/>
</dbReference>
<keyword evidence="12" id="KW-1185">Reference proteome</keyword>